<feature type="non-terminal residue" evidence="4">
    <location>
        <position position="202"/>
    </location>
</feature>
<dbReference type="Pfam" id="PF17191">
    <property type="entry name" value="RecG_wedge"/>
    <property type="match status" value="1"/>
</dbReference>
<proteinExistence type="predicted"/>
<dbReference type="InterPro" id="IPR012340">
    <property type="entry name" value="NA-bd_OB-fold"/>
</dbReference>
<feature type="domain" description="RecG wedge" evidence="3">
    <location>
        <begin position="21"/>
        <end position="173"/>
    </location>
</feature>
<evidence type="ECO:0000313" key="4">
    <source>
        <dbReference type="EMBL" id="VAX40751.1"/>
    </source>
</evidence>
<dbReference type="GO" id="GO:0016787">
    <property type="term" value="F:hydrolase activity"/>
    <property type="evidence" value="ECO:0007669"/>
    <property type="project" value="UniProtKB-KW"/>
</dbReference>
<accession>A0A3B1DPH0</accession>
<dbReference type="GO" id="GO:0003678">
    <property type="term" value="F:DNA helicase activity"/>
    <property type="evidence" value="ECO:0007669"/>
    <property type="project" value="TreeGrafter"/>
</dbReference>
<dbReference type="EMBL" id="UOGK01000436">
    <property type="protein sequence ID" value="VAX40751.1"/>
    <property type="molecule type" value="Genomic_DNA"/>
</dbReference>
<protein>
    <recommendedName>
        <fullName evidence="3">RecG wedge domain-containing protein</fullName>
    </recommendedName>
</protein>
<keyword evidence="2" id="KW-0347">Helicase</keyword>
<keyword evidence="1" id="KW-0378">Hydrolase</keyword>
<dbReference type="AlphaFoldDB" id="A0A3B1DPH0"/>
<sequence length="202" mass="22877">MSTTPDTPGSITLTTPIDRLPGVGLKRAHALASLGLTNLGRLIAHLPMRHERLAGEAPIAELTPGHHVSTRGDITATRPVAFGRRPRFEAVLMDETGRLDLVWFNQNYLRDRIHPGCRLRVQGELKRRGNTLQIVNPRWELLPLDAEEPPSRQERLRPVYPASERIKSWEIETTIARVLDHALPLIEEHLPDDFRSERNLPT</sequence>
<keyword evidence="2" id="KW-0547">Nucleotide-binding</keyword>
<dbReference type="SUPFAM" id="SSF50249">
    <property type="entry name" value="Nucleic acid-binding proteins"/>
    <property type="match status" value="1"/>
</dbReference>
<name>A0A3B1DPH0_9ZZZZ</name>
<organism evidence="4">
    <name type="scientific">hydrothermal vent metagenome</name>
    <dbReference type="NCBI Taxonomy" id="652676"/>
    <lineage>
        <taxon>unclassified sequences</taxon>
        <taxon>metagenomes</taxon>
        <taxon>ecological metagenomes</taxon>
    </lineage>
</organism>
<reference evidence="4" key="1">
    <citation type="submission" date="2018-06" db="EMBL/GenBank/DDBJ databases">
        <authorList>
            <person name="Zhirakovskaya E."/>
        </authorList>
    </citation>
    <scope>NUCLEOTIDE SEQUENCE</scope>
</reference>
<keyword evidence="2" id="KW-0067">ATP-binding</keyword>
<dbReference type="InterPro" id="IPR033454">
    <property type="entry name" value="RecG_wedge"/>
</dbReference>
<dbReference type="PANTHER" id="PTHR47964">
    <property type="entry name" value="ATP-DEPENDENT DNA HELICASE HOMOLOG RECG, CHLOROPLASTIC"/>
    <property type="match status" value="1"/>
</dbReference>
<dbReference type="InterPro" id="IPR047112">
    <property type="entry name" value="RecG/Mfd"/>
</dbReference>
<evidence type="ECO:0000256" key="2">
    <source>
        <dbReference type="ARBA" id="ARBA00022806"/>
    </source>
</evidence>
<evidence type="ECO:0000259" key="3">
    <source>
        <dbReference type="Pfam" id="PF17191"/>
    </source>
</evidence>
<evidence type="ECO:0000256" key="1">
    <source>
        <dbReference type="ARBA" id="ARBA00022801"/>
    </source>
</evidence>
<dbReference type="GO" id="GO:0006281">
    <property type="term" value="P:DNA repair"/>
    <property type="evidence" value="ECO:0007669"/>
    <property type="project" value="InterPro"/>
</dbReference>
<dbReference type="PANTHER" id="PTHR47964:SF1">
    <property type="entry name" value="ATP-DEPENDENT DNA HELICASE HOMOLOG RECG, CHLOROPLASTIC"/>
    <property type="match status" value="1"/>
</dbReference>
<dbReference type="CDD" id="cd04488">
    <property type="entry name" value="RecG_wedge_OBF"/>
    <property type="match status" value="1"/>
</dbReference>
<gene>
    <name evidence="4" type="ORF">MNBD_PLANCTO03-1137</name>
</gene>
<dbReference type="Gene3D" id="2.40.50.140">
    <property type="entry name" value="Nucleic acid-binding proteins"/>
    <property type="match status" value="1"/>
</dbReference>